<keyword evidence="2" id="KW-0812">Transmembrane</keyword>
<dbReference type="Gene3D" id="3.40.50.300">
    <property type="entry name" value="P-loop containing nucleotide triphosphate hydrolases"/>
    <property type="match status" value="1"/>
</dbReference>
<dbReference type="InterPro" id="IPR027417">
    <property type="entry name" value="P-loop_NTPase"/>
</dbReference>
<dbReference type="STRING" id="565034.BHWA1_01696"/>
<feature type="region of interest" description="Disordered" evidence="1">
    <location>
        <begin position="1"/>
        <end position="22"/>
    </location>
</feature>
<evidence type="ECO:0000313" key="5">
    <source>
        <dbReference type="Proteomes" id="UP000001803"/>
    </source>
</evidence>
<keyword evidence="5" id="KW-1185">Reference proteome</keyword>
<keyword evidence="2" id="KW-1133">Transmembrane helix</keyword>
<dbReference type="KEGG" id="bhy:BHWA1_01696"/>
<dbReference type="Proteomes" id="UP000001803">
    <property type="component" value="Chromosome"/>
</dbReference>
<protein>
    <recommendedName>
        <fullName evidence="3">KAP NTPase domain-containing protein</fullName>
    </recommendedName>
</protein>
<dbReference type="AlphaFoldDB" id="A0A3B6VJQ6"/>
<sequence>MSDENAIELLDESPSEELSDSLPHKQTCNNILNIINNKKLLRKVILLSGVRGAGKTTIIQKLIKENEKDKNKVFITIDAWNAPEDVLKKEFLRCLYRGINNNGNKKLQKKIDYNIKAINTIKKETTANISSFTIIIYSFIFILIPIFIPILTTDKLLSLILEKIKYIDINNIITFFIEHFSIAVLISIILFIVSALFFYMIIFPSKITKILFPFLYGSSDSYSEYEEGKDFTPYQFEKFIKDFYKLYSDFFDKKDIVIAVDNIDRLSKEEEEKFISSLYTFMDCMQKKSNNINTWFILAIDKKSIGKNDNNVDNSFYDKLSPYEESIPEMNKDIVNDFYFNKINNKYNGIFSNDMLINLRNCDTKSFLDCIKNYEP</sequence>
<dbReference type="EMBL" id="CP001357">
    <property type="protein sequence ID" value="ACN84166.1"/>
    <property type="molecule type" value="Genomic_DNA"/>
</dbReference>
<reference evidence="4 5" key="1">
    <citation type="journal article" date="2009" name="PLoS ONE">
        <title>Genome sequence of the pathogenic intestinal spirochete Brachyspira hyodysenteriae reveals adaptations to its lifestyle in the porcine large intestine.</title>
        <authorList>
            <person name="Bellgard M.I."/>
            <person name="Wanchanthuek P."/>
            <person name="La T."/>
            <person name="Ryan K."/>
            <person name="Moolhuijzen P."/>
            <person name="Albertyn Z."/>
            <person name="Shaban B."/>
            <person name="Motro Y."/>
            <person name="Dunn D.S."/>
            <person name="Schibeci D."/>
            <person name="Hunter A."/>
            <person name="Barrero R."/>
            <person name="Phillips N.D."/>
            <person name="Hampson D.J."/>
        </authorList>
    </citation>
    <scope>NUCLEOTIDE SEQUENCE [LARGE SCALE GENOMIC DNA]</scope>
    <source>
        <strain evidence="5">ATCC 49526 / WA1</strain>
    </source>
</reference>
<feature type="compositionally biased region" description="Acidic residues" evidence="1">
    <location>
        <begin position="1"/>
        <end position="19"/>
    </location>
</feature>
<name>A0A3B6VJQ6_BRAHW</name>
<evidence type="ECO:0000256" key="2">
    <source>
        <dbReference type="SAM" id="Phobius"/>
    </source>
</evidence>
<dbReference type="RefSeq" id="WP_012671207.1">
    <property type="nucleotide sequence ID" value="NC_012225.1"/>
</dbReference>
<feature type="domain" description="KAP NTPase" evidence="3">
    <location>
        <begin position="28"/>
        <end position="313"/>
    </location>
</feature>
<accession>A0A3B6VJQ6</accession>
<proteinExistence type="predicted"/>
<evidence type="ECO:0000256" key="1">
    <source>
        <dbReference type="SAM" id="MobiDB-lite"/>
    </source>
</evidence>
<dbReference type="InterPro" id="IPR011646">
    <property type="entry name" value="KAP_P-loop"/>
</dbReference>
<organism evidence="4 5">
    <name type="scientific">Brachyspira hyodysenteriae (strain ATCC 49526 / WA1)</name>
    <dbReference type="NCBI Taxonomy" id="565034"/>
    <lineage>
        <taxon>Bacteria</taxon>
        <taxon>Pseudomonadati</taxon>
        <taxon>Spirochaetota</taxon>
        <taxon>Spirochaetia</taxon>
        <taxon>Brachyspirales</taxon>
        <taxon>Brachyspiraceae</taxon>
        <taxon>Brachyspira</taxon>
    </lineage>
</organism>
<dbReference type="SUPFAM" id="SSF52540">
    <property type="entry name" value="P-loop containing nucleoside triphosphate hydrolases"/>
    <property type="match status" value="2"/>
</dbReference>
<evidence type="ECO:0000259" key="3">
    <source>
        <dbReference type="Pfam" id="PF07693"/>
    </source>
</evidence>
<feature type="transmembrane region" description="Helical" evidence="2">
    <location>
        <begin position="132"/>
        <end position="152"/>
    </location>
</feature>
<dbReference type="Pfam" id="PF07693">
    <property type="entry name" value="KAP_NTPase"/>
    <property type="match status" value="1"/>
</dbReference>
<keyword evidence="2" id="KW-0472">Membrane</keyword>
<evidence type="ECO:0000313" key="4">
    <source>
        <dbReference type="EMBL" id="ACN84166.1"/>
    </source>
</evidence>
<feature type="transmembrane region" description="Helical" evidence="2">
    <location>
        <begin position="172"/>
        <end position="202"/>
    </location>
</feature>
<gene>
    <name evidence="4" type="ordered locus">BHWA1_01696</name>
</gene>